<reference evidence="1" key="2">
    <citation type="submission" date="2012-12" db="EMBL/GenBank/DDBJ databases">
        <title>Region harboring genes involved in magnetosome formation of Candidatus Desulfamplus magnetosmortis.</title>
        <authorList>
            <person name="Lefevre C.T."/>
            <person name="Bazylinski D.A."/>
        </authorList>
    </citation>
    <scope>NUCLEOTIDE SEQUENCE</scope>
    <source>
        <strain evidence="1">BW-1</strain>
    </source>
</reference>
<dbReference type="STRING" id="1246637.MTBBW1_80203"/>
<protein>
    <submittedName>
        <fullName evidence="1">Uncharacterized protein</fullName>
    </submittedName>
</protein>
<dbReference type="RefSeq" id="WP_080798543.1">
    <property type="nucleotide sequence ID" value="NZ_LT828540.1"/>
</dbReference>
<proteinExistence type="predicted"/>
<dbReference type="EMBL" id="FWEV01000325">
    <property type="protein sequence ID" value="SLM32860.1"/>
    <property type="molecule type" value="Genomic_DNA"/>
</dbReference>
<sequence>MVSGDSTIWSWPDVTGITFGAGVAFGDVSEEGKDYFQFDLSQELRSLENSDDYDESASLTTLSLSWHF</sequence>
<dbReference type="Proteomes" id="UP000191931">
    <property type="component" value="Unassembled WGS sequence"/>
</dbReference>
<organism evidence="1">
    <name type="scientific">Desulfamplus magnetovallimortis</name>
    <dbReference type="NCBI Taxonomy" id="1246637"/>
    <lineage>
        <taxon>Bacteria</taxon>
        <taxon>Pseudomonadati</taxon>
        <taxon>Thermodesulfobacteriota</taxon>
        <taxon>Desulfobacteria</taxon>
        <taxon>Desulfobacterales</taxon>
        <taxon>Desulfobacteraceae</taxon>
        <taxon>Desulfamplus</taxon>
    </lineage>
</organism>
<gene>
    <name evidence="1" type="ORF">DEMABW1_80203</name>
    <name evidence="2" type="ORF">MTBBW1_80203</name>
</gene>
<keyword evidence="3" id="KW-1185">Reference proteome</keyword>
<evidence type="ECO:0000313" key="2">
    <source>
        <dbReference type="EMBL" id="SLM32860.1"/>
    </source>
</evidence>
<evidence type="ECO:0000313" key="3">
    <source>
        <dbReference type="Proteomes" id="UP000191931"/>
    </source>
</evidence>
<accession>L0R4L3</accession>
<name>L0R4L3_9BACT</name>
<reference evidence="1" key="1">
    <citation type="submission" date="2012-10" db="EMBL/GenBank/DDBJ databases">
        <authorList>
            <person name="Lefevre C."/>
        </authorList>
    </citation>
    <scope>NUCLEOTIDE SEQUENCE</scope>
    <source>
        <strain evidence="1">BW-1</strain>
    </source>
</reference>
<dbReference type="EMBL" id="HF547348">
    <property type="protein sequence ID" value="CCO06809.1"/>
    <property type="molecule type" value="Genomic_DNA"/>
</dbReference>
<dbReference type="AlphaFoldDB" id="L0R4L3"/>
<reference evidence="2 3" key="3">
    <citation type="submission" date="2017-03" db="EMBL/GenBank/DDBJ databases">
        <authorList>
            <person name="Afonso C.L."/>
            <person name="Miller P.J."/>
            <person name="Scott M.A."/>
            <person name="Spackman E."/>
            <person name="Goraichik I."/>
            <person name="Dimitrov K.M."/>
            <person name="Suarez D.L."/>
            <person name="Swayne D.E."/>
        </authorList>
    </citation>
    <scope>NUCLEOTIDE SEQUENCE [LARGE SCALE GENOMIC DNA]</scope>
    <source>
        <strain evidence="2">PRJEB14757</strain>
    </source>
</reference>
<evidence type="ECO:0000313" key="1">
    <source>
        <dbReference type="EMBL" id="CCO06809.1"/>
    </source>
</evidence>